<evidence type="ECO:0000313" key="2">
    <source>
        <dbReference type="EMBL" id="KAK4549217.1"/>
    </source>
</evidence>
<name>A0AAV9JW28_9PEZI</name>
<organism evidence="2 3">
    <name type="scientific">Oleoguttula mirabilis</name>
    <dbReference type="NCBI Taxonomy" id="1507867"/>
    <lineage>
        <taxon>Eukaryota</taxon>
        <taxon>Fungi</taxon>
        <taxon>Dikarya</taxon>
        <taxon>Ascomycota</taxon>
        <taxon>Pezizomycotina</taxon>
        <taxon>Dothideomycetes</taxon>
        <taxon>Dothideomycetidae</taxon>
        <taxon>Mycosphaerellales</taxon>
        <taxon>Teratosphaeriaceae</taxon>
        <taxon>Oleoguttula</taxon>
    </lineage>
</organism>
<evidence type="ECO:0000313" key="3">
    <source>
        <dbReference type="Proteomes" id="UP001324427"/>
    </source>
</evidence>
<dbReference type="Proteomes" id="UP001324427">
    <property type="component" value="Unassembled WGS sequence"/>
</dbReference>
<keyword evidence="3" id="KW-1185">Reference proteome</keyword>
<feature type="compositionally biased region" description="Acidic residues" evidence="1">
    <location>
        <begin position="277"/>
        <end position="288"/>
    </location>
</feature>
<feature type="region of interest" description="Disordered" evidence="1">
    <location>
        <begin position="83"/>
        <end position="104"/>
    </location>
</feature>
<proteinExistence type="predicted"/>
<reference evidence="2 3" key="1">
    <citation type="submission" date="2021-11" db="EMBL/GenBank/DDBJ databases">
        <title>Black yeast isolated from Biological Soil Crust.</title>
        <authorList>
            <person name="Kurbessoian T."/>
        </authorList>
    </citation>
    <scope>NUCLEOTIDE SEQUENCE [LARGE SCALE GENOMIC DNA]</scope>
    <source>
        <strain evidence="2 3">CCFEE 5522</strain>
    </source>
</reference>
<feature type="region of interest" description="Disordered" evidence="1">
    <location>
        <begin position="251"/>
        <end position="288"/>
    </location>
</feature>
<dbReference type="AlphaFoldDB" id="A0AAV9JW28"/>
<sequence>MDPPANSTTAESYDTLSYPYAIINTLRAAADGTTESACLQQIERLKHIIVADNALEQRLLQMEHTPLLGPVAQRIHVLLLAPDTSQSQSNADHGDDDDDDDSAGYLIAKRGLPANVRNGPEADFRVARFCRRLFTEESLAGLATLTSPYHLDRVVQYGPTTPQAQRFGDGVPVKRIEVYVVLKTKSAPTIRPEFARPFGALRYEFSWHKLSGVAAGEPHLFDREREVVVFVGHDALLAATGEAFDLAKMEMEMAREREQEDESSDGELPAQPKEDGDRDEEVNEERVA</sequence>
<accession>A0AAV9JW28</accession>
<gene>
    <name evidence="2" type="ORF">LTR36_007675</name>
</gene>
<evidence type="ECO:0000256" key="1">
    <source>
        <dbReference type="SAM" id="MobiDB-lite"/>
    </source>
</evidence>
<dbReference type="EMBL" id="JAVFHQ010000005">
    <property type="protein sequence ID" value="KAK4549217.1"/>
    <property type="molecule type" value="Genomic_DNA"/>
</dbReference>
<comment type="caution">
    <text evidence="2">The sequence shown here is derived from an EMBL/GenBank/DDBJ whole genome shotgun (WGS) entry which is preliminary data.</text>
</comment>
<protein>
    <submittedName>
        <fullName evidence="2">Uncharacterized protein</fullName>
    </submittedName>
</protein>